<dbReference type="SUPFAM" id="SSF56112">
    <property type="entry name" value="Protein kinase-like (PK-like)"/>
    <property type="match status" value="1"/>
</dbReference>
<dbReference type="PANTHER" id="PTHR22603">
    <property type="entry name" value="CHOLINE/ETHANOALAMINE KINASE"/>
    <property type="match status" value="1"/>
</dbReference>
<dbReference type="GO" id="GO:0005737">
    <property type="term" value="C:cytoplasm"/>
    <property type="evidence" value="ECO:0007669"/>
    <property type="project" value="TreeGrafter"/>
</dbReference>
<dbReference type="InterPro" id="IPR011009">
    <property type="entry name" value="Kinase-like_dom_sf"/>
</dbReference>
<organism evidence="4 5">
    <name type="scientific">Panagrellus redivivus</name>
    <name type="common">Microworm</name>
    <dbReference type="NCBI Taxonomy" id="6233"/>
    <lineage>
        <taxon>Eukaryota</taxon>
        <taxon>Metazoa</taxon>
        <taxon>Ecdysozoa</taxon>
        <taxon>Nematoda</taxon>
        <taxon>Chromadorea</taxon>
        <taxon>Rhabditida</taxon>
        <taxon>Tylenchina</taxon>
        <taxon>Panagrolaimomorpha</taxon>
        <taxon>Panagrolaimoidea</taxon>
        <taxon>Panagrolaimidae</taxon>
        <taxon>Panagrellus</taxon>
    </lineage>
</organism>
<dbReference type="Proteomes" id="UP000492821">
    <property type="component" value="Unassembled WGS sequence"/>
</dbReference>
<protein>
    <submittedName>
        <fullName evidence="5">Choline/ethanolamine kinase</fullName>
    </submittedName>
</protein>
<sequence>MAAESFRNIKDIIAELDNKTSLNAQNEFKEKALNICKQYIGGFWKKSGINEFSVSKLSGGLTNMVFLCSLAEDAQPENTEPTKAILRVYFNADIDKNLVTETVVFMLLSEKKLGPKLFGTFEGGRLEEYIPSRALKYEELGSNRFSNEIAKSIARIHKLEMPIWKEPDFLSELLTQWITQLAEHTKPHDIIIIPEKYSQWAPKSITVEELGQLVESTKKLIAKSQSKVVFCHNDILENNLLLVEKKDQDTDKTYSELVMIDFEFACYNYRGFEFANHFVEWTIDYDTKTPPFYEIDTKKLPSKARMTEFMVAYLKELHSTESIDNILEEATNLVEESLPFIPVDHMLWGVFSFLQVHLVSAADFDFAKIAQDRLGMYYQYKHLLDKLA</sequence>
<comment type="similarity">
    <text evidence="3">Belongs to the choline/ethanolamine kinase family.</text>
</comment>
<keyword evidence="2" id="KW-1208">Phospholipid metabolism</keyword>
<reference evidence="4" key="1">
    <citation type="journal article" date="2013" name="Genetics">
        <title>The draft genome and transcriptome of Panagrellus redivivus are shaped by the harsh demands of a free-living lifestyle.</title>
        <authorList>
            <person name="Srinivasan J."/>
            <person name="Dillman A.R."/>
            <person name="Macchietto M.G."/>
            <person name="Heikkinen L."/>
            <person name="Lakso M."/>
            <person name="Fracchia K.M."/>
            <person name="Antoshechkin I."/>
            <person name="Mortazavi A."/>
            <person name="Wong G."/>
            <person name="Sternberg P.W."/>
        </authorList>
    </citation>
    <scope>NUCLEOTIDE SEQUENCE [LARGE SCALE GENOMIC DNA]</scope>
    <source>
        <strain evidence="4">MT8872</strain>
    </source>
</reference>
<dbReference type="PANTHER" id="PTHR22603:SF98">
    <property type="entry name" value="CHOLINE KINASE A2"/>
    <property type="match status" value="1"/>
</dbReference>
<keyword evidence="1" id="KW-0443">Lipid metabolism</keyword>
<dbReference type="GO" id="GO:0006646">
    <property type="term" value="P:phosphatidylethanolamine biosynthetic process"/>
    <property type="evidence" value="ECO:0007669"/>
    <property type="project" value="TreeGrafter"/>
</dbReference>
<evidence type="ECO:0000313" key="4">
    <source>
        <dbReference type="Proteomes" id="UP000492821"/>
    </source>
</evidence>
<dbReference type="Gene3D" id="3.90.1200.10">
    <property type="match status" value="1"/>
</dbReference>
<dbReference type="WBParaSite" id="Pan_g14473.t2">
    <property type="protein sequence ID" value="Pan_g14473.t2"/>
    <property type="gene ID" value="Pan_g14473"/>
</dbReference>
<name>A0A7E4UYX3_PANRE</name>
<evidence type="ECO:0000256" key="2">
    <source>
        <dbReference type="ARBA" id="ARBA00023264"/>
    </source>
</evidence>
<reference evidence="5" key="2">
    <citation type="submission" date="2020-10" db="UniProtKB">
        <authorList>
            <consortium name="WormBaseParasite"/>
        </authorList>
    </citation>
    <scope>IDENTIFICATION</scope>
</reference>
<dbReference type="GO" id="GO:0004305">
    <property type="term" value="F:ethanolamine kinase activity"/>
    <property type="evidence" value="ECO:0007669"/>
    <property type="project" value="TreeGrafter"/>
</dbReference>
<keyword evidence="1" id="KW-0444">Lipid biosynthesis</keyword>
<keyword evidence="1" id="KW-0594">Phospholipid biosynthesis</keyword>
<dbReference type="Pfam" id="PF01633">
    <property type="entry name" value="Choline_kinase"/>
    <property type="match status" value="1"/>
</dbReference>
<keyword evidence="4" id="KW-1185">Reference proteome</keyword>
<dbReference type="GO" id="GO:0004103">
    <property type="term" value="F:choline kinase activity"/>
    <property type="evidence" value="ECO:0007669"/>
    <property type="project" value="TreeGrafter"/>
</dbReference>
<dbReference type="Gene3D" id="3.30.200.20">
    <property type="entry name" value="Phosphorylase Kinase, domain 1"/>
    <property type="match status" value="1"/>
</dbReference>
<proteinExistence type="inferred from homology"/>
<evidence type="ECO:0000313" key="5">
    <source>
        <dbReference type="WBParaSite" id="Pan_g14473.t2"/>
    </source>
</evidence>
<accession>A0A7E4UYX3</accession>
<evidence type="ECO:0000256" key="3">
    <source>
        <dbReference type="ARBA" id="ARBA00038211"/>
    </source>
</evidence>
<evidence type="ECO:0000256" key="1">
    <source>
        <dbReference type="ARBA" id="ARBA00023209"/>
    </source>
</evidence>
<dbReference type="AlphaFoldDB" id="A0A7E4UYX3"/>